<feature type="transmembrane region" description="Helical" evidence="2">
    <location>
        <begin position="38"/>
        <end position="57"/>
    </location>
</feature>
<feature type="transmembrane region" description="Helical" evidence="2">
    <location>
        <begin position="77"/>
        <end position="101"/>
    </location>
</feature>
<feature type="compositionally biased region" description="Acidic residues" evidence="1">
    <location>
        <begin position="152"/>
        <end position="161"/>
    </location>
</feature>
<keyword evidence="2" id="KW-1133">Transmembrane helix</keyword>
<feature type="transmembrane region" description="Helical" evidence="2">
    <location>
        <begin position="13"/>
        <end position="31"/>
    </location>
</feature>
<evidence type="ECO:0000256" key="1">
    <source>
        <dbReference type="SAM" id="MobiDB-lite"/>
    </source>
</evidence>
<keyword evidence="2" id="KW-0472">Membrane</keyword>
<comment type="caution">
    <text evidence="3">The sequence shown here is derived from an EMBL/GenBank/DDBJ whole genome shotgun (WGS) entry which is preliminary data.</text>
</comment>
<dbReference type="AlphaFoldDB" id="A0A1G2JQP2"/>
<evidence type="ECO:0000313" key="4">
    <source>
        <dbReference type="Proteomes" id="UP000178935"/>
    </source>
</evidence>
<protein>
    <submittedName>
        <fullName evidence="3">Uncharacterized protein</fullName>
    </submittedName>
</protein>
<sequence length="161" mass="18050">MADDSGEITSPEGVLMLMVAVILDGIGLIILCFALDDFWILDMTGLLTIGAWIFFRTGHVSATATAKKTGKKLLSRLGLGLIVELIPWFGGLCPSWVIIVWREMNGKNVKDTKIQSQEIQMSSNRELRKAGINELRPNWKNKQKNENNSPELESEEPDEEY</sequence>
<reference evidence="3 4" key="1">
    <citation type="journal article" date="2016" name="Nat. Commun.">
        <title>Thousands of microbial genomes shed light on interconnected biogeochemical processes in an aquifer system.</title>
        <authorList>
            <person name="Anantharaman K."/>
            <person name="Brown C.T."/>
            <person name="Hug L.A."/>
            <person name="Sharon I."/>
            <person name="Castelle C.J."/>
            <person name="Probst A.J."/>
            <person name="Thomas B.C."/>
            <person name="Singh A."/>
            <person name="Wilkins M.J."/>
            <person name="Karaoz U."/>
            <person name="Brodie E.L."/>
            <person name="Williams K.H."/>
            <person name="Hubbard S.S."/>
            <person name="Banfield J.F."/>
        </authorList>
    </citation>
    <scope>NUCLEOTIDE SEQUENCE [LARGE SCALE GENOMIC DNA]</scope>
</reference>
<evidence type="ECO:0000256" key="2">
    <source>
        <dbReference type="SAM" id="Phobius"/>
    </source>
</evidence>
<name>A0A1G2JQP2_9BACT</name>
<dbReference type="EMBL" id="MHPU01000020">
    <property type="protein sequence ID" value="OGZ88568.1"/>
    <property type="molecule type" value="Genomic_DNA"/>
</dbReference>
<proteinExistence type="predicted"/>
<gene>
    <name evidence="3" type="ORF">A2561_04690</name>
</gene>
<organism evidence="3 4">
    <name type="scientific">Candidatus Staskawiczbacteria bacterium RIFOXYD1_FULL_32_13</name>
    <dbReference type="NCBI Taxonomy" id="1802234"/>
    <lineage>
        <taxon>Bacteria</taxon>
        <taxon>Candidatus Staskawicziibacteriota</taxon>
    </lineage>
</organism>
<keyword evidence="2" id="KW-0812">Transmembrane</keyword>
<feature type="region of interest" description="Disordered" evidence="1">
    <location>
        <begin position="132"/>
        <end position="161"/>
    </location>
</feature>
<dbReference type="Proteomes" id="UP000178935">
    <property type="component" value="Unassembled WGS sequence"/>
</dbReference>
<accession>A0A1G2JQP2</accession>
<evidence type="ECO:0000313" key="3">
    <source>
        <dbReference type="EMBL" id="OGZ88568.1"/>
    </source>
</evidence>